<accession>A0A1Y2DYH3</accession>
<dbReference type="EMBL" id="MCFJ01000007">
    <property type="protein sequence ID" value="ORY64358.1"/>
    <property type="molecule type" value="Genomic_DNA"/>
</dbReference>
<dbReference type="Proteomes" id="UP000193689">
    <property type="component" value="Unassembled WGS sequence"/>
</dbReference>
<feature type="region of interest" description="Disordered" evidence="1">
    <location>
        <begin position="401"/>
        <end position="522"/>
    </location>
</feature>
<dbReference type="RefSeq" id="XP_040715772.1">
    <property type="nucleotide sequence ID" value="XM_040854171.1"/>
</dbReference>
<keyword evidence="3" id="KW-1185">Reference proteome</keyword>
<dbReference type="InParanoid" id="A0A1Y2DYH3"/>
<dbReference type="AlphaFoldDB" id="A0A1Y2DYH3"/>
<feature type="compositionally biased region" description="Polar residues" evidence="1">
    <location>
        <begin position="75"/>
        <end position="85"/>
    </location>
</feature>
<reference evidence="2 3" key="1">
    <citation type="submission" date="2016-07" db="EMBL/GenBank/DDBJ databases">
        <title>Pervasive Adenine N6-methylation of Active Genes in Fungi.</title>
        <authorList>
            <consortium name="DOE Joint Genome Institute"/>
            <person name="Mondo S.J."/>
            <person name="Dannebaum R.O."/>
            <person name="Kuo R.C."/>
            <person name="Labutti K."/>
            <person name="Haridas S."/>
            <person name="Kuo A."/>
            <person name="Salamov A."/>
            <person name="Ahrendt S.R."/>
            <person name="Lipzen A."/>
            <person name="Sullivan W."/>
            <person name="Andreopoulos W.B."/>
            <person name="Clum A."/>
            <person name="Lindquist E."/>
            <person name="Daum C."/>
            <person name="Ramamoorthy G.K."/>
            <person name="Gryganskyi A."/>
            <person name="Culley D."/>
            <person name="Magnuson J.K."/>
            <person name="James T.Y."/>
            <person name="O'Malley M.A."/>
            <person name="Stajich J.E."/>
            <person name="Spatafora J.W."/>
            <person name="Visel A."/>
            <person name="Grigoriev I.V."/>
        </authorList>
    </citation>
    <scope>NUCLEOTIDE SEQUENCE [LARGE SCALE GENOMIC DNA]</scope>
    <source>
        <strain evidence="2 3">CBS 129021</strain>
    </source>
</reference>
<protein>
    <submittedName>
        <fullName evidence="2">Uncharacterized protein</fullName>
    </submittedName>
</protein>
<feature type="region of interest" description="Disordered" evidence="1">
    <location>
        <begin position="27"/>
        <end position="54"/>
    </location>
</feature>
<feature type="compositionally biased region" description="Polar residues" evidence="1">
    <location>
        <begin position="276"/>
        <end position="297"/>
    </location>
</feature>
<dbReference type="GeneID" id="63770383"/>
<feature type="compositionally biased region" description="Pro residues" evidence="1">
    <location>
        <begin position="39"/>
        <end position="48"/>
    </location>
</feature>
<evidence type="ECO:0000256" key="1">
    <source>
        <dbReference type="SAM" id="MobiDB-lite"/>
    </source>
</evidence>
<proteinExistence type="predicted"/>
<dbReference type="STRING" id="1141098.A0A1Y2DYH3"/>
<organism evidence="2 3">
    <name type="scientific">Pseudomassariella vexata</name>
    <dbReference type="NCBI Taxonomy" id="1141098"/>
    <lineage>
        <taxon>Eukaryota</taxon>
        <taxon>Fungi</taxon>
        <taxon>Dikarya</taxon>
        <taxon>Ascomycota</taxon>
        <taxon>Pezizomycotina</taxon>
        <taxon>Sordariomycetes</taxon>
        <taxon>Xylariomycetidae</taxon>
        <taxon>Amphisphaeriales</taxon>
        <taxon>Pseudomassariaceae</taxon>
        <taxon>Pseudomassariella</taxon>
    </lineage>
</organism>
<feature type="compositionally biased region" description="Basic and acidic residues" evidence="1">
    <location>
        <begin position="437"/>
        <end position="448"/>
    </location>
</feature>
<feature type="region of interest" description="Disordered" evidence="1">
    <location>
        <begin position="66"/>
        <end position="85"/>
    </location>
</feature>
<feature type="compositionally biased region" description="Polar residues" evidence="1">
    <location>
        <begin position="27"/>
        <end position="36"/>
    </location>
</feature>
<feature type="compositionally biased region" description="Polar residues" evidence="1">
    <location>
        <begin position="187"/>
        <end position="211"/>
    </location>
</feature>
<comment type="caution">
    <text evidence="2">The sequence shown here is derived from an EMBL/GenBank/DDBJ whole genome shotgun (WGS) entry which is preliminary data.</text>
</comment>
<feature type="compositionally biased region" description="Polar residues" evidence="1">
    <location>
        <begin position="501"/>
        <end position="515"/>
    </location>
</feature>
<feature type="region of interest" description="Disordered" evidence="1">
    <location>
        <begin position="151"/>
        <end position="235"/>
    </location>
</feature>
<feature type="compositionally biased region" description="Polar residues" evidence="1">
    <location>
        <begin position="158"/>
        <end position="180"/>
    </location>
</feature>
<evidence type="ECO:0000313" key="2">
    <source>
        <dbReference type="EMBL" id="ORY64358.1"/>
    </source>
</evidence>
<feature type="region of interest" description="Disordered" evidence="1">
    <location>
        <begin position="252"/>
        <end position="297"/>
    </location>
</feature>
<sequence length="548" mass="59289">MAPLPGPYFSGIHPAFAAARAAASFAQPSPMQSLASPNGLPPASPFGPPLSAGATVPQQFTQVAHKPAASLASPPATNAPITSIKPSEITKRQLNSLRSSLKYYEDQLQYNKHQIDEKWTQEQSGGIRKLIEQFEHNYKMQQNFESAYYPGSDKASGAANTGKTPSAVPSQTPSRASSMQEKPIETATKTDSVTSTSHGLHALSHTQSMDQIRQRSVKDRRQKAGINSSKGNDTSAALDALEAHFDRARLHDPVKKPSLPTDAAMAPPFEPRATPTLPSRLSNGLESATDTTGSSESQWPAMAFLPPSQPLWNNTNPAKDLFSGTSSSDIGIASQNLGVGSYTPYLVGKLPHGGNPYSARATDYVYPRELTDEEKRARHVYWGQVSSKGLGLPKFDGKDFYPPSPVKTSEKTEAPPKLKIRQLPTGQSASDYSFELPKTENDPFRSSRDTGSIRSDRSGPKVSRAVPIVNPDTMKREEGNMTPSQPATGTGDLRKILHSDNFPTLSPTKPSMSSVSEKKATTLSRRVLDRSRCVQANTMLICHGTNHQ</sequence>
<dbReference type="OrthoDB" id="5401902at2759"/>
<gene>
    <name evidence="2" type="ORF">BCR38DRAFT_212777</name>
</gene>
<evidence type="ECO:0000313" key="3">
    <source>
        <dbReference type="Proteomes" id="UP000193689"/>
    </source>
</evidence>
<name>A0A1Y2DYH3_9PEZI</name>
<feature type="compositionally biased region" description="Polar residues" evidence="1">
    <location>
        <begin position="225"/>
        <end position="235"/>
    </location>
</feature>